<feature type="domain" description="Glutamate/phenylalanine/leucine/valine/L-tryptophan dehydrogenase dimerisation" evidence="3">
    <location>
        <begin position="35"/>
        <end position="162"/>
    </location>
</feature>
<reference evidence="4" key="1">
    <citation type="journal article" date="2015" name="Nature">
        <title>Complex archaea that bridge the gap between prokaryotes and eukaryotes.</title>
        <authorList>
            <person name="Spang A."/>
            <person name="Saw J.H."/>
            <person name="Jorgensen S.L."/>
            <person name="Zaremba-Niedzwiedzka K."/>
            <person name="Martijn J."/>
            <person name="Lind A.E."/>
            <person name="van Eijk R."/>
            <person name="Schleper C."/>
            <person name="Guy L."/>
            <person name="Ettema T.J."/>
        </authorList>
    </citation>
    <scope>NUCLEOTIDE SEQUENCE</scope>
</reference>
<dbReference type="PANTHER" id="PTHR11606:SF13">
    <property type="entry name" value="GLUTAMATE DEHYDROGENASE 1, MITOCHONDRIAL"/>
    <property type="match status" value="1"/>
</dbReference>
<dbReference type="GO" id="GO:0006538">
    <property type="term" value="P:L-glutamate catabolic process"/>
    <property type="evidence" value="ECO:0007669"/>
    <property type="project" value="TreeGrafter"/>
</dbReference>
<accession>A0A0F9J9B6</accession>
<protein>
    <recommendedName>
        <fullName evidence="3">Glutamate/phenylalanine/leucine/valine/L-tryptophan dehydrogenase dimerisation domain-containing protein</fullName>
    </recommendedName>
</protein>
<comment type="similarity">
    <text evidence="1">Belongs to the Glu/Leu/Phe/Val dehydrogenases family.</text>
</comment>
<gene>
    <name evidence="4" type="ORF">LCGC14_1558330</name>
</gene>
<dbReference type="AlphaFoldDB" id="A0A0F9J9B6"/>
<evidence type="ECO:0000256" key="1">
    <source>
        <dbReference type="ARBA" id="ARBA00006382"/>
    </source>
</evidence>
<dbReference type="InterPro" id="IPR006095">
    <property type="entry name" value="Glu/Leu/Phe/Val/Trp_DH"/>
</dbReference>
<evidence type="ECO:0000256" key="2">
    <source>
        <dbReference type="ARBA" id="ARBA00023002"/>
    </source>
</evidence>
<organism evidence="4">
    <name type="scientific">marine sediment metagenome</name>
    <dbReference type="NCBI Taxonomy" id="412755"/>
    <lineage>
        <taxon>unclassified sequences</taxon>
        <taxon>metagenomes</taxon>
        <taxon>ecological metagenomes</taxon>
    </lineage>
</organism>
<name>A0A0F9J9B6_9ZZZZ</name>
<proteinExistence type="inferred from homology"/>
<dbReference type="PANTHER" id="PTHR11606">
    <property type="entry name" value="GLUTAMATE DEHYDROGENASE"/>
    <property type="match status" value="1"/>
</dbReference>
<dbReference type="Gene3D" id="3.40.50.10860">
    <property type="entry name" value="Leucine Dehydrogenase, chain A, domain 1"/>
    <property type="match status" value="1"/>
</dbReference>
<evidence type="ECO:0000259" key="3">
    <source>
        <dbReference type="Pfam" id="PF02812"/>
    </source>
</evidence>
<dbReference type="InterPro" id="IPR006097">
    <property type="entry name" value="Glu/Leu/Phe/Val/Trp_DH_dimer"/>
</dbReference>
<dbReference type="EMBL" id="LAZR01012007">
    <property type="protein sequence ID" value="KKM47752.1"/>
    <property type="molecule type" value="Genomic_DNA"/>
</dbReference>
<dbReference type="GO" id="GO:0004352">
    <property type="term" value="F:glutamate dehydrogenase (NAD+) activity"/>
    <property type="evidence" value="ECO:0007669"/>
    <property type="project" value="TreeGrafter"/>
</dbReference>
<sequence length="213" mass="23708">MRGEFNPWQMTLSQLDEVAREINLDQGIHQILRYPKRCLTVSIPIQMDNGKIKVFTGFRVQHNVTRGPAKGGIRYHPSVTLDEIKALAMLMTWKCAVVNIPYGGAKGGIVCEPRKLSLKEVERLTRRYISEIISFIGPERDIPAPDVNTNPQVMAWIMDTYSMDVGYSVPGVVTGKPISIGGSLGRNTATARGVMFSLMNAAKKLKLDLFEKT</sequence>
<dbReference type="PRINTS" id="PR00082">
    <property type="entry name" value="GLFDHDRGNASE"/>
</dbReference>
<dbReference type="Gene3D" id="3.40.50.720">
    <property type="entry name" value="NAD(P)-binding Rossmann-like Domain"/>
    <property type="match status" value="1"/>
</dbReference>
<dbReference type="InterPro" id="IPR046346">
    <property type="entry name" value="Aminoacid_DH-like_N_sf"/>
</dbReference>
<evidence type="ECO:0000313" key="4">
    <source>
        <dbReference type="EMBL" id="KKM47752.1"/>
    </source>
</evidence>
<keyword evidence="2" id="KW-0560">Oxidoreductase</keyword>
<dbReference type="SUPFAM" id="SSF53223">
    <property type="entry name" value="Aminoacid dehydrogenase-like, N-terminal domain"/>
    <property type="match status" value="1"/>
</dbReference>
<comment type="caution">
    <text evidence="4">The sequence shown here is derived from an EMBL/GenBank/DDBJ whole genome shotgun (WGS) entry which is preliminary data.</text>
</comment>
<dbReference type="Pfam" id="PF02812">
    <property type="entry name" value="ELFV_dehydrog_N"/>
    <property type="match status" value="1"/>
</dbReference>
<feature type="non-terminal residue" evidence="4">
    <location>
        <position position="213"/>
    </location>
</feature>
<dbReference type="FunFam" id="3.40.50.10860:FF:000003">
    <property type="entry name" value="Glutamate dehydrogenase"/>
    <property type="match status" value="1"/>
</dbReference>